<reference evidence="4 5" key="1">
    <citation type="journal article" date="2013" name="Proc. Natl. Acad. Sci. U.S.A.">
        <title>The king cobra genome reveals dynamic gene evolution and adaptation in the snake venom system.</title>
        <authorList>
            <person name="Vonk F.J."/>
            <person name="Casewell N.R."/>
            <person name="Henkel C.V."/>
            <person name="Heimberg A.M."/>
            <person name="Jansen H.J."/>
            <person name="McCleary R.J."/>
            <person name="Kerkkamp H.M."/>
            <person name="Vos R.A."/>
            <person name="Guerreiro I."/>
            <person name="Calvete J.J."/>
            <person name="Wuster W."/>
            <person name="Woods A.E."/>
            <person name="Logan J.M."/>
            <person name="Harrison R.A."/>
            <person name="Castoe T.A."/>
            <person name="de Koning A.P."/>
            <person name="Pollock D.D."/>
            <person name="Yandell M."/>
            <person name="Calderon D."/>
            <person name="Renjifo C."/>
            <person name="Currier R.B."/>
            <person name="Salgado D."/>
            <person name="Pla D."/>
            <person name="Sanz L."/>
            <person name="Hyder A.S."/>
            <person name="Ribeiro J.M."/>
            <person name="Arntzen J.W."/>
            <person name="van den Thillart G.E."/>
            <person name="Boetzer M."/>
            <person name="Pirovano W."/>
            <person name="Dirks R.P."/>
            <person name="Spaink H.P."/>
            <person name="Duboule D."/>
            <person name="McGlinn E."/>
            <person name="Kini R.M."/>
            <person name="Richardson M.K."/>
        </authorList>
    </citation>
    <scope>NUCLEOTIDE SEQUENCE</scope>
    <source>
        <tissue evidence="4">Blood</tissue>
    </source>
</reference>
<feature type="domain" description="PDZ" evidence="3">
    <location>
        <begin position="39"/>
        <end position="96"/>
    </location>
</feature>
<dbReference type="Proteomes" id="UP000018936">
    <property type="component" value="Unassembled WGS sequence"/>
</dbReference>
<keyword evidence="5" id="KW-1185">Reference proteome</keyword>
<dbReference type="AlphaFoldDB" id="V8NRX4"/>
<dbReference type="GO" id="GO:0098609">
    <property type="term" value="P:cell-cell adhesion"/>
    <property type="evidence" value="ECO:0007669"/>
    <property type="project" value="TreeGrafter"/>
</dbReference>
<organism evidence="4 5">
    <name type="scientific">Ophiophagus hannah</name>
    <name type="common">King cobra</name>
    <name type="synonym">Naja hannah</name>
    <dbReference type="NCBI Taxonomy" id="8665"/>
    <lineage>
        <taxon>Eukaryota</taxon>
        <taxon>Metazoa</taxon>
        <taxon>Chordata</taxon>
        <taxon>Craniata</taxon>
        <taxon>Vertebrata</taxon>
        <taxon>Euteleostomi</taxon>
        <taxon>Lepidosauria</taxon>
        <taxon>Squamata</taxon>
        <taxon>Bifurcata</taxon>
        <taxon>Unidentata</taxon>
        <taxon>Episquamata</taxon>
        <taxon>Toxicofera</taxon>
        <taxon>Serpentes</taxon>
        <taxon>Colubroidea</taxon>
        <taxon>Elapidae</taxon>
        <taxon>Elapinae</taxon>
        <taxon>Ophiophagus</taxon>
    </lineage>
</organism>
<accession>V8NRX4</accession>
<dbReference type="PROSITE" id="PS50106">
    <property type="entry name" value="PDZ"/>
    <property type="match status" value="1"/>
</dbReference>
<dbReference type="Gene3D" id="2.30.42.10">
    <property type="match status" value="1"/>
</dbReference>
<feature type="non-terminal residue" evidence="4">
    <location>
        <position position="1"/>
    </location>
</feature>
<proteinExistence type="predicted"/>
<evidence type="ECO:0000259" key="3">
    <source>
        <dbReference type="PROSITE" id="PS50106"/>
    </source>
</evidence>
<dbReference type="Pfam" id="PF00595">
    <property type="entry name" value="PDZ"/>
    <property type="match status" value="1"/>
</dbReference>
<keyword evidence="2" id="KW-0472">Membrane</keyword>
<sequence length="290" mass="32301">MTALRYQKKFTEYSARLDSLGRSLAAFSPSKGEETKTLNLILHRDSGSLGFNIIGGRPCMDNQDGPTSEGIFVSKIADSGPAAKEGGLQIHDQIIEKTKMFQIVDKGQMLLLRHVVIQTFSFSDSAISVWQLLALIAKQNECHKKGVSELHVTNAEFYLEQFPRTPAQFTGLNQRGRIEIIKMQRGGYKYVDGKSDKETEGKVHGRARWGIYPGVNSGIKETGNWKEDNNSMGCFVRFDWKFFVGYSNFSPLRSAGQAPFAPTLPGGCGLFRTPPPLNFSPPFQMPLFVH</sequence>
<dbReference type="GO" id="GO:0016323">
    <property type="term" value="C:basolateral plasma membrane"/>
    <property type="evidence" value="ECO:0007669"/>
    <property type="project" value="TreeGrafter"/>
</dbReference>
<dbReference type="GO" id="GO:0045197">
    <property type="term" value="P:establishment or maintenance of epithelial cell apical/basal polarity"/>
    <property type="evidence" value="ECO:0007669"/>
    <property type="project" value="TreeGrafter"/>
</dbReference>
<dbReference type="PANTHER" id="PTHR23119">
    <property type="entry name" value="DISCS LARGE"/>
    <property type="match status" value="1"/>
</dbReference>
<evidence type="ECO:0000313" key="5">
    <source>
        <dbReference type="Proteomes" id="UP000018936"/>
    </source>
</evidence>
<name>V8NRX4_OPHHA</name>
<dbReference type="GO" id="GO:0043113">
    <property type="term" value="P:receptor clustering"/>
    <property type="evidence" value="ECO:0007669"/>
    <property type="project" value="TreeGrafter"/>
</dbReference>
<dbReference type="InterPro" id="IPR050614">
    <property type="entry name" value="Synaptic_Scaffolding_LAP-MAGUK"/>
</dbReference>
<gene>
    <name evidence="4" type="ORF">L345_09929</name>
</gene>
<dbReference type="GO" id="GO:0019901">
    <property type="term" value="F:protein kinase binding"/>
    <property type="evidence" value="ECO:0007669"/>
    <property type="project" value="TreeGrafter"/>
</dbReference>
<evidence type="ECO:0000313" key="4">
    <source>
        <dbReference type="EMBL" id="ETE64302.1"/>
    </source>
</evidence>
<dbReference type="OrthoDB" id="1630758at2759"/>
<dbReference type="GO" id="GO:0097120">
    <property type="term" value="P:receptor localization to synapse"/>
    <property type="evidence" value="ECO:0007669"/>
    <property type="project" value="TreeGrafter"/>
</dbReference>
<evidence type="ECO:0000256" key="1">
    <source>
        <dbReference type="ARBA" id="ARBA00004370"/>
    </source>
</evidence>
<evidence type="ECO:0000256" key="2">
    <source>
        <dbReference type="ARBA" id="ARBA00023136"/>
    </source>
</evidence>
<dbReference type="SUPFAM" id="SSF50156">
    <property type="entry name" value="PDZ domain-like"/>
    <property type="match status" value="1"/>
</dbReference>
<dbReference type="EMBL" id="AZIM01002309">
    <property type="protein sequence ID" value="ETE64302.1"/>
    <property type="molecule type" value="Genomic_DNA"/>
</dbReference>
<comment type="caution">
    <text evidence="4">The sequence shown here is derived from an EMBL/GenBank/DDBJ whole genome shotgun (WGS) entry which is preliminary data.</text>
</comment>
<comment type="subcellular location">
    <subcellularLocation>
        <location evidence="1">Membrane</location>
    </subcellularLocation>
</comment>
<dbReference type="PANTHER" id="PTHR23119:SF51">
    <property type="entry name" value="DISKS LARGE 1 TUMOR SUPPRESSOR PROTEIN"/>
    <property type="match status" value="1"/>
</dbReference>
<protein>
    <recommendedName>
        <fullName evidence="3">PDZ domain-containing protein</fullName>
    </recommendedName>
</protein>
<dbReference type="InterPro" id="IPR036034">
    <property type="entry name" value="PDZ_sf"/>
</dbReference>
<dbReference type="InterPro" id="IPR001478">
    <property type="entry name" value="PDZ"/>
</dbReference>
<dbReference type="GO" id="GO:0030054">
    <property type="term" value="C:cell junction"/>
    <property type="evidence" value="ECO:0007669"/>
    <property type="project" value="TreeGrafter"/>
</dbReference>